<feature type="chain" id="PRO_5042854133" evidence="2">
    <location>
        <begin position="24"/>
        <end position="412"/>
    </location>
</feature>
<evidence type="ECO:0000313" key="3">
    <source>
        <dbReference type="EMBL" id="KAK4230315.1"/>
    </source>
</evidence>
<organism evidence="3 4">
    <name type="scientific">Podospora fimiseda</name>
    <dbReference type="NCBI Taxonomy" id="252190"/>
    <lineage>
        <taxon>Eukaryota</taxon>
        <taxon>Fungi</taxon>
        <taxon>Dikarya</taxon>
        <taxon>Ascomycota</taxon>
        <taxon>Pezizomycotina</taxon>
        <taxon>Sordariomycetes</taxon>
        <taxon>Sordariomycetidae</taxon>
        <taxon>Sordariales</taxon>
        <taxon>Podosporaceae</taxon>
        <taxon>Podospora</taxon>
    </lineage>
</organism>
<reference evidence="3" key="2">
    <citation type="submission" date="2023-05" db="EMBL/GenBank/DDBJ databases">
        <authorList>
            <consortium name="Lawrence Berkeley National Laboratory"/>
            <person name="Steindorff A."/>
            <person name="Hensen N."/>
            <person name="Bonometti L."/>
            <person name="Westerberg I."/>
            <person name="Brannstrom I.O."/>
            <person name="Guillou S."/>
            <person name="Cros-Aarteil S."/>
            <person name="Calhoun S."/>
            <person name="Haridas S."/>
            <person name="Kuo A."/>
            <person name="Mondo S."/>
            <person name="Pangilinan J."/>
            <person name="Riley R."/>
            <person name="Labutti K."/>
            <person name="Andreopoulos B."/>
            <person name="Lipzen A."/>
            <person name="Chen C."/>
            <person name="Yanf M."/>
            <person name="Daum C."/>
            <person name="Ng V."/>
            <person name="Clum A."/>
            <person name="Ohm R."/>
            <person name="Martin F."/>
            <person name="Silar P."/>
            <person name="Natvig D."/>
            <person name="Lalanne C."/>
            <person name="Gautier V."/>
            <person name="Ament-Velasquez S.L."/>
            <person name="Kruys A."/>
            <person name="Hutchinson M.I."/>
            <person name="Powell A.J."/>
            <person name="Barry K."/>
            <person name="Miller A.N."/>
            <person name="Grigoriev I.V."/>
            <person name="Debuchy R."/>
            <person name="Gladieux P."/>
            <person name="Thoren M.H."/>
            <person name="Johannesson H."/>
        </authorList>
    </citation>
    <scope>NUCLEOTIDE SEQUENCE</scope>
    <source>
        <strain evidence="3">CBS 990.96</strain>
    </source>
</reference>
<accession>A0AAN7H6G4</accession>
<gene>
    <name evidence="3" type="ORF">QBC38DRAFT_517010</name>
</gene>
<reference evidence="3" key="1">
    <citation type="journal article" date="2023" name="Mol. Phylogenet. Evol.">
        <title>Genome-scale phylogeny and comparative genomics of the fungal order Sordariales.</title>
        <authorList>
            <person name="Hensen N."/>
            <person name="Bonometti L."/>
            <person name="Westerberg I."/>
            <person name="Brannstrom I.O."/>
            <person name="Guillou S."/>
            <person name="Cros-Aarteil S."/>
            <person name="Calhoun S."/>
            <person name="Haridas S."/>
            <person name="Kuo A."/>
            <person name="Mondo S."/>
            <person name="Pangilinan J."/>
            <person name="Riley R."/>
            <person name="LaButti K."/>
            <person name="Andreopoulos B."/>
            <person name="Lipzen A."/>
            <person name="Chen C."/>
            <person name="Yan M."/>
            <person name="Daum C."/>
            <person name="Ng V."/>
            <person name="Clum A."/>
            <person name="Steindorff A."/>
            <person name="Ohm R.A."/>
            <person name="Martin F."/>
            <person name="Silar P."/>
            <person name="Natvig D.O."/>
            <person name="Lalanne C."/>
            <person name="Gautier V."/>
            <person name="Ament-Velasquez S.L."/>
            <person name="Kruys A."/>
            <person name="Hutchinson M.I."/>
            <person name="Powell A.J."/>
            <person name="Barry K."/>
            <person name="Miller A.N."/>
            <person name="Grigoriev I.V."/>
            <person name="Debuchy R."/>
            <person name="Gladieux P."/>
            <person name="Hiltunen Thoren M."/>
            <person name="Johannesson H."/>
        </authorList>
    </citation>
    <scope>NUCLEOTIDE SEQUENCE</scope>
    <source>
        <strain evidence="3">CBS 990.96</strain>
    </source>
</reference>
<sequence length="412" mass="44857">MSTLWAVLQLLVLGFASWRSAECIPSPIAVRIGNVTLPNNSVSRRMKLALGTPAKPVAFMPHWPLNNTMIYGTSGFCDLGPEKFTQKGCITFRGVDSATFPQMSFVADSLKLNDNLSLTNFPMGIALNNWGEQRYTPQMVIGMGANSTFLSALKSSGKIAVHSFRIFWGRQGANSKTQLDGNIVFGGYDRAKVSGQPYTQSISPDRAICPTGMLVIIIDMILNLPNGTNTSIFTGSRSASISAYLVLDYPVLMTLPLNPYFSTFRNLTGAKLPGRSFGLNFFAVRYSDATDTPYNGNLTFKFQSGLAVQIPNDQLANFTEPTLVINPIQDINGNDLVQLGRQFLSSAYLTVNEDTGSFSLWAANPTGREELVGFGKAGEESTDFCPGAEQCTAPSRRRQGYQSESLATADYK</sequence>
<feature type="region of interest" description="Disordered" evidence="1">
    <location>
        <begin position="378"/>
        <end position="412"/>
    </location>
</feature>
<comment type="caution">
    <text evidence="3">The sequence shown here is derived from an EMBL/GenBank/DDBJ whole genome shotgun (WGS) entry which is preliminary data.</text>
</comment>
<dbReference type="AlphaFoldDB" id="A0AAN7H6G4"/>
<keyword evidence="4" id="KW-1185">Reference proteome</keyword>
<dbReference type="InterPro" id="IPR021109">
    <property type="entry name" value="Peptidase_aspartic_dom_sf"/>
</dbReference>
<feature type="signal peptide" evidence="2">
    <location>
        <begin position="1"/>
        <end position="23"/>
    </location>
</feature>
<evidence type="ECO:0000313" key="4">
    <source>
        <dbReference type="Proteomes" id="UP001301958"/>
    </source>
</evidence>
<evidence type="ECO:0000256" key="2">
    <source>
        <dbReference type="SAM" id="SignalP"/>
    </source>
</evidence>
<dbReference type="Proteomes" id="UP001301958">
    <property type="component" value="Unassembled WGS sequence"/>
</dbReference>
<protein>
    <submittedName>
        <fullName evidence="3">Aspartic peptidase domain-containing protein</fullName>
    </submittedName>
</protein>
<evidence type="ECO:0000256" key="1">
    <source>
        <dbReference type="SAM" id="MobiDB-lite"/>
    </source>
</evidence>
<proteinExistence type="predicted"/>
<dbReference type="EMBL" id="MU865300">
    <property type="protein sequence ID" value="KAK4230315.1"/>
    <property type="molecule type" value="Genomic_DNA"/>
</dbReference>
<dbReference type="Gene3D" id="2.40.70.10">
    <property type="entry name" value="Acid Proteases"/>
    <property type="match status" value="2"/>
</dbReference>
<name>A0AAN7H6G4_9PEZI</name>
<dbReference type="SUPFAM" id="SSF50630">
    <property type="entry name" value="Acid proteases"/>
    <property type="match status" value="1"/>
</dbReference>
<keyword evidence="2" id="KW-0732">Signal</keyword>